<reference evidence="1" key="1">
    <citation type="submission" date="2022-04" db="EMBL/GenBank/DDBJ databases">
        <title>Genome of the entomopathogenic fungus Entomophthora muscae.</title>
        <authorList>
            <person name="Elya C."/>
            <person name="Lovett B.R."/>
            <person name="Lee E."/>
            <person name="Macias A.M."/>
            <person name="Hajek A.E."/>
            <person name="De Bivort B.L."/>
            <person name="Kasson M.T."/>
            <person name="De Fine Licht H.H."/>
            <person name="Stajich J.E."/>
        </authorList>
    </citation>
    <scope>NUCLEOTIDE SEQUENCE</scope>
    <source>
        <strain evidence="1">Berkeley</strain>
    </source>
</reference>
<protein>
    <submittedName>
        <fullName evidence="1">Actin binding protein, variant 2</fullName>
    </submittedName>
</protein>
<dbReference type="EMBL" id="QTSX02000739">
    <property type="protein sequence ID" value="KAJ9085931.1"/>
    <property type="molecule type" value="Genomic_DNA"/>
</dbReference>
<evidence type="ECO:0000313" key="2">
    <source>
        <dbReference type="Proteomes" id="UP001165960"/>
    </source>
</evidence>
<accession>A0ACC2UHH1</accession>
<gene>
    <name evidence="1" type="primary">ABP1_2</name>
    <name evidence="1" type="ORF">DSO57_1009258</name>
</gene>
<dbReference type="Proteomes" id="UP001165960">
    <property type="component" value="Unassembled WGS sequence"/>
</dbReference>
<keyword evidence="2" id="KW-1185">Reference proteome</keyword>
<comment type="caution">
    <text evidence="1">The sequence shown here is derived from an EMBL/GenBank/DDBJ whole genome shotgun (WGS) entry which is preliminary data.</text>
</comment>
<proteinExistence type="predicted"/>
<name>A0ACC2UHH1_9FUNG</name>
<sequence>MSIQLNLSTHGAELKAAYKEVIDKTCSTNWILLSYTKGSNELKVAGKGDGGLEELSEEFEDDKVLFALAQVTDPNSQLPKLVFISWCGEGAPVQRKGLLPSHLGHVQKFFDGYHVQINARDAEDVTPEQIMKKVDEGSGAKYSYHEQVRSQTPVSQASKPAVVQTPLTTSSYKKPLPPASKPEAPRAPSFKPPQASSNLQNRFLQQIDQGDKEKQAREDQERFEREFLQKSQPKPSQSHSGVSSRVQDARDREERELQERLEKARITRSGVSTGKHIPSRDMGAQGNNEAHQNAKRLEEERRREAEFEEQRKADRLQKERQRAEEEAQQKEIEREQLRLEREREEKSRQEALELERLQRERESQEQEQRERKAREKEQKEREAQEQEQKERKAREKEQKELEARQKEQAEQDRKNEEAQREQERQASLTKEAEQSLPAVEGESNLTAIALFDYAAIDETEVNLKEGELVTGIQQIDEGWWQGTNESGQFGLFPANYVELVAPPEPSSLQEIPSAQTPEASNSQVTIPVIHANLVRTTLLLCTTMRLLNRESLALGLLIESPTLTSFQMIGGKEQILMVRPVFFQVTVFTPLFNMFIANYVELQ</sequence>
<organism evidence="1 2">
    <name type="scientific">Entomophthora muscae</name>
    <dbReference type="NCBI Taxonomy" id="34485"/>
    <lineage>
        <taxon>Eukaryota</taxon>
        <taxon>Fungi</taxon>
        <taxon>Fungi incertae sedis</taxon>
        <taxon>Zoopagomycota</taxon>
        <taxon>Entomophthoromycotina</taxon>
        <taxon>Entomophthoromycetes</taxon>
        <taxon>Entomophthorales</taxon>
        <taxon>Entomophthoraceae</taxon>
        <taxon>Entomophthora</taxon>
    </lineage>
</organism>
<evidence type="ECO:0000313" key="1">
    <source>
        <dbReference type="EMBL" id="KAJ9085931.1"/>
    </source>
</evidence>